<sequence>MSRPMILPFLFGVIGVAILLGLGTWQVQRLAWKNGILNEIITRIKDTPIAIPSEPDPERDKYLPVRATGTIAQDELHILVSLKQVGAGYRIVSAFETDGRRILLDRGFVGVEQKDAPRQALDVEVKGNLHWPDEVDGYTPAPDLAENIWFARDVDSMAQALRTEPIFLVVRETSESDPSVTPLPVDISGIPNDHLGYAITWFSLAFVWLGMTGAILWRIRQRTK</sequence>
<gene>
    <name evidence="7" type="ORF">ACFFUT_03765</name>
</gene>
<keyword evidence="5 6" id="KW-0472">Membrane</keyword>
<feature type="transmembrane region" description="Helical" evidence="6">
    <location>
        <begin position="195"/>
        <end position="217"/>
    </location>
</feature>
<accession>A0ABV5JC46</accession>
<keyword evidence="6" id="KW-1003">Cell membrane</keyword>
<evidence type="ECO:0000256" key="2">
    <source>
        <dbReference type="ARBA" id="ARBA00007165"/>
    </source>
</evidence>
<evidence type="ECO:0000256" key="4">
    <source>
        <dbReference type="ARBA" id="ARBA00022989"/>
    </source>
</evidence>
<dbReference type="PROSITE" id="PS50895">
    <property type="entry name" value="SURF1"/>
    <property type="match status" value="1"/>
</dbReference>
<keyword evidence="3 6" id="KW-0812">Transmembrane</keyword>
<evidence type="ECO:0000256" key="1">
    <source>
        <dbReference type="ARBA" id="ARBA00004370"/>
    </source>
</evidence>
<keyword evidence="8" id="KW-1185">Reference proteome</keyword>
<name>A0ABV5JC46_9RHOB</name>
<evidence type="ECO:0000313" key="7">
    <source>
        <dbReference type="EMBL" id="MFB9230904.1"/>
    </source>
</evidence>
<dbReference type="EMBL" id="JBHMEA010000008">
    <property type="protein sequence ID" value="MFB9230904.1"/>
    <property type="molecule type" value="Genomic_DNA"/>
</dbReference>
<organism evidence="7 8">
    <name type="scientific">Pseudohalocynthiibacter aestuariivivens</name>
    <dbReference type="NCBI Taxonomy" id="1591409"/>
    <lineage>
        <taxon>Bacteria</taxon>
        <taxon>Pseudomonadati</taxon>
        <taxon>Pseudomonadota</taxon>
        <taxon>Alphaproteobacteria</taxon>
        <taxon>Rhodobacterales</taxon>
        <taxon>Paracoccaceae</taxon>
        <taxon>Pseudohalocynthiibacter</taxon>
    </lineage>
</organism>
<keyword evidence="4 6" id="KW-1133">Transmembrane helix</keyword>
<evidence type="ECO:0000256" key="6">
    <source>
        <dbReference type="RuleBase" id="RU363076"/>
    </source>
</evidence>
<dbReference type="InterPro" id="IPR002994">
    <property type="entry name" value="Surf1/Shy1"/>
</dbReference>
<dbReference type="RefSeq" id="WP_246531832.1">
    <property type="nucleotide sequence ID" value="NZ_JAGFNU010000015.1"/>
</dbReference>
<comment type="similarity">
    <text evidence="2 6">Belongs to the SURF1 family.</text>
</comment>
<dbReference type="PANTHER" id="PTHR23427:SF2">
    <property type="entry name" value="SURFEIT LOCUS PROTEIN 1"/>
    <property type="match status" value="1"/>
</dbReference>
<dbReference type="CDD" id="cd06662">
    <property type="entry name" value="SURF1"/>
    <property type="match status" value="1"/>
</dbReference>
<dbReference type="PANTHER" id="PTHR23427">
    <property type="entry name" value="SURFEIT LOCUS PROTEIN"/>
    <property type="match status" value="1"/>
</dbReference>
<protein>
    <recommendedName>
        <fullName evidence="6">SURF1-like protein</fullName>
    </recommendedName>
</protein>
<dbReference type="Pfam" id="PF02104">
    <property type="entry name" value="SURF1"/>
    <property type="match status" value="1"/>
</dbReference>
<comment type="subcellular location">
    <subcellularLocation>
        <location evidence="6">Cell membrane</location>
        <topology evidence="6">Multi-pass membrane protein</topology>
    </subcellularLocation>
    <subcellularLocation>
        <location evidence="1">Membrane</location>
    </subcellularLocation>
</comment>
<comment type="caution">
    <text evidence="6">Lacks conserved residue(s) required for the propagation of feature annotation.</text>
</comment>
<proteinExistence type="inferred from homology"/>
<reference evidence="7 8" key="1">
    <citation type="submission" date="2024-09" db="EMBL/GenBank/DDBJ databases">
        <authorList>
            <person name="Sun Q."/>
            <person name="Mori K."/>
        </authorList>
    </citation>
    <scope>NUCLEOTIDE SEQUENCE [LARGE SCALE GENOMIC DNA]</scope>
    <source>
        <strain evidence="7 8">CECT 8726</strain>
    </source>
</reference>
<evidence type="ECO:0000256" key="3">
    <source>
        <dbReference type="ARBA" id="ARBA00022692"/>
    </source>
</evidence>
<dbReference type="Proteomes" id="UP001589683">
    <property type="component" value="Unassembled WGS sequence"/>
</dbReference>
<comment type="caution">
    <text evidence="7">The sequence shown here is derived from an EMBL/GenBank/DDBJ whole genome shotgun (WGS) entry which is preliminary data.</text>
</comment>
<evidence type="ECO:0000256" key="5">
    <source>
        <dbReference type="ARBA" id="ARBA00023136"/>
    </source>
</evidence>
<dbReference type="InterPro" id="IPR045214">
    <property type="entry name" value="Surf1/Surf4"/>
</dbReference>
<evidence type="ECO:0000313" key="8">
    <source>
        <dbReference type="Proteomes" id="UP001589683"/>
    </source>
</evidence>